<dbReference type="AlphaFoldDB" id="A0A317KVG8"/>
<feature type="transmembrane region" description="Helical" evidence="1">
    <location>
        <begin position="7"/>
        <end position="31"/>
    </location>
</feature>
<dbReference type="EMBL" id="QGTD01000018">
    <property type="protein sequence ID" value="PWU67293.1"/>
    <property type="molecule type" value="Genomic_DNA"/>
</dbReference>
<evidence type="ECO:0000313" key="3">
    <source>
        <dbReference type="Proteomes" id="UP000245624"/>
    </source>
</evidence>
<keyword evidence="1" id="KW-0472">Membrane</keyword>
<dbReference type="OrthoDB" id="2969231at2"/>
<sequence length="95" mass="10580">MKNLLTYINSLIAAIITTLFILTASFLIMLFSSGEEGYRTTYFGSLFFNSTPTSEDTLEMQFGVANGIPIFITIAILFVLFIFILSLFKRKSAAS</sequence>
<accession>A0A317KVG8</accession>
<evidence type="ECO:0000313" key="2">
    <source>
        <dbReference type="EMBL" id="PWU67293.1"/>
    </source>
</evidence>
<organism evidence="2 3">
    <name type="scientific">Gracilibacillus dipsosauri</name>
    <dbReference type="NCBI Taxonomy" id="178340"/>
    <lineage>
        <taxon>Bacteria</taxon>
        <taxon>Bacillati</taxon>
        <taxon>Bacillota</taxon>
        <taxon>Bacilli</taxon>
        <taxon>Bacillales</taxon>
        <taxon>Bacillaceae</taxon>
        <taxon>Gracilibacillus</taxon>
    </lineage>
</organism>
<evidence type="ECO:0000256" key="1">
    <source>
        <dbReference type="SAM" id="Phobius"/>
    </source>
</evidence>
<proteinExistence type="predicted"/>
<reference evidence="2 3" key="1">
    <citation type="submission" date="2018-05" db="EMBL/GenBank/DDBJ databases">
        <title>Genomic analysis of Gracilibacillus dipsosauri DD1 reveals novel features of a salt-tolerant amylase.</title>
        <authorList>
            <person name="Deutch C.E."/>
            <person name="Yang S."/>
        </authorList>
    </citation>
    <scope>NUCLEOTIDE SEQUENCE [LARGE SCALE GENOMIC DNA]</scope>
    <source>
        <strain evidence="2 3">DD1</strain>
    </source>
</reference>
<comment type="caution">
    <text evidence="2">The sequence shown here is derived from an EMBL/GenBank/DDBJ whole genome shotgun (WGS) entry which is preliminary data.</text>
</comment>
<name>A0A317KVG8_9BACI</name>
<dbReference type="Proteomes" id="UP000245624">
    <property type="component" value="Unassembled WGS sequence"/>
</dbReference>
<dbReference type="RefSeq" id="WP_109985376.1">
    <property type="nucleotide sequence ID" value="NZ_QGTD01000018.1"/>
</dbReference>
<protein>
    <submittedName>
        <fullName evidence="2">Uncharacterized protein</fullName>
    </submittedName>
</protein>
<feature type="transmembrane region" description="Helical" evidence="1">
    <location>
        <begin position="68"/>
        <end position="88"/>
    </location>
</feature>
<keyword evidence="1" id="KW-1133">Transmembrane helix</keyword>
<gene>
    <name evidence="2" type="ORF">DLJ74_17155</name>
</gene>
<keyword evidence="1" id="KW-0812">Transmembrane</keyword>
<keyword evidence="3" id="KW-1185">Reference proteome</keyword>